<sequence length="431" mass="48269">MAKAQRNGQATASPPPASPVITTTGPAGFLDGFVNNIPLPRWALIAVAVTVAVLLLLFLICIIRCCCGKKKTKKKEEVGLLPFSGSTTASLVQPEMEDLEQGPQETGRGRLQYSLEYNFRAQEVRLLQGCALAESSGAQQDPGIHTWCTSAPSWHTDMLKVGVKQAADLKAMDNGGTSDPYVIVYLTSDMRKKYETKVYRKTLNPIFNESFTFQVPPAEVSEATLVMQIYDFNRFAKHDIIGEVRLPLASVSLQHIIEQWSDLVVASKVEQEQLGEICFSLRYIPSTGKLTVLILEAKKLKRMDSHGLSDPFVKVHLILNKKKWKKKKTSVKKNTLSPYFNEAFVFEVPFNQIQNVDVVISVWDYDKMTKNEPIGKLFLGCRATGNQLRHWSDMLSNPRRPLAQWHSLQPPDVVDKALGLKSHIKLPMTTR</sequence>
<dbReference type="Ensembl" id="ENSGALT00010060060.1">
    <property type="protein sequence ID" value="ENSGALP00010036820.1"/>
    <property type="gene ID" value="ENSGALG00010024615.1"/>
</dbReference>
<feature type="transmembrane region" description="Helical" evidence="13">
    <location>
        <begin position="42"/>
        <end position="67"/>
    </location>
</feature>
<evidence type="ECO:0000256" key="10">
    <source>
        <dbReference type="ARBA" id="ARBA00023136"/>
    </source>
</evidence>
<dbReference type="InterPro" id="IPR000008">
    <property type="entry name" value="C2_dom"/>
</dbReference>
<dbReference type="OrthoDB" id="67700at2759"/>
<dbReference type="GO" id="GO:0031045">
    <property type="term" value="C:dense core granule"/>
    <property type="evidence" value="ECO:0000318"/>
    <property type="project" value="GO_Central"/>
</dbReference>
<dbReference type="CDD" id="cd08402">
    <property type="entry name" value="C2B_Synaptotagmin-1"/>
    <property type="match status" value="1"/>
</dbReference>
<evidence type="ECO:0000259" key="14">
    <source>
        <dbReference type="PROSITE" id="PS50004"/>
    </source>
</evidence>
<evidence type="ECO:0000256" key="4">
    <source>
        <dbReference type="ARBA" id="ARBA00022692"/>
    </source>
</evidence>
<dbReference type="GO" id="GO:0030424">
    <property type="term" value="C:axon"/>
    <property type="evidence" value="ECO:0000318"/>
    <property type="project" value="GO_Central"/>
</dbReference>
<reference evidence="15" key="2">
    <citation type="submission" date="2025-08" db="UniProtKB">
        <authorList>
            <consortium name="Ensembl"/>
        </authorList>
    </citation>
    <scope>IDENTIFICATION</scope>
    <source>
        <strain evidence="15">broiler</strain>
    </source>
</reference>
<dbReference type="GlyGen" id="A0A8V1A2U0">
    <property type="glycosylation" value="1 site"/>
</dbReference>
<gene>
    <name evidence="15" type="primary">SYT8</name>
</gene>
<dbReference type="PRINTS" id="PR00360">
    <property type="entry name" value="C2DOMAIN"/>
</dbReference>
<dbReference type="PRINTS" id="PR00399">
    <property type="entry name" value="SYNAPTOTAGMN"/>
</dbReference>
<evidence type="ECO:0000256" key="11">
    <source>
        <dbReference type="ARBA" id="ARBA00023329"/>
    </source>
</evidence>
<comment type="similarity">
    <text evidence="3">Belongs to the synaptotagmin family.</text>
</comment>
<comment type="subcellular location">
    <subcellularLocation>
        <location evidence="2">Cytoplasmic vesicle</location>
        <location evidence="2">Secretory vesicle</location>
        <location evidence="2">Synaptic vesicle membrane</location>
        <topology evidence="2">Single-pass membrane protein</topology>
    </subcellularLocation>
</comment>
<evidence type="ECO:0000256" key="9">
    <source>
        <dbReference type="ARBA" id="ARBA00023018"/>
    </source>
</evidence>
<evidence type="ECO:0000256" key="12">
    <source>
        <dbReference type="SAM" id="MobiDB-lite"/>
    </source>
</evidence>
<keyword evidence="16" id="KW-1185">Reference proteome</keyword>
<keyword evidence="11" id="KW-0968">Cytoplasmic vesicle</keyword>
<keyword evidence="4 13" id="KW-0812">Transmembrane</keyword>
<dbReference type="GO" id="GO:0046872">
    <property type="term" value="F:metal ion binding"/>
    <property type="evidence" value="ECO:0007669"/>
    <property type="project" value="UniProtKB-KW"/>
</dbReference>
<evidence type="ECO:0000256" key="1">
    <source>
        <dbReference type="ARBA" id="ARBA00001913"/>
    </source>
</evidence>
<dbReference type="InterPro" id="IPR035892">
    <property type="entry name" value="C2_domain_sf"/>
</dbReference>
<keyword evidence="6" id="KW-0677">Repeat</keyword>
<dbReference type="GO" id="GO:0048306">
    <property type="term" value="F:calcium-dependent protein binding"/>
    <property type="evidence" value="ECO:0007669"/>
    <property type="project" value="Ensembl"/>
</dbReference>
<evidence type="ECO:0000256" key="7">
    <source>
        <dbReference type="ARBA" id="ARBA00022837"/>
    </source>
</evidence>
<evidence type="ECO:0000256" key="13">
    <source>
        <dbReference type="SAM" id="Phobius"/>
    </source>
</evidence>
<evidence type="ECO:0000256" key="8">
    <source>
        <dbReference type="ARBA" id="ARBA00022989"/>
    </source>
</evidence>
<dbReference type="GO" id="GO:0005544">
    <property type="term" value="F:calcium-dependent phospholipid binding"/>
    <property type="evidence" value="ECO:0000318"/>
    <property type="project" value="GO_Central"/>
</dbReference>
<dbReference type="GO" id="GO:0007340">
    <property type="term" value="P:acrosome reaction"/>
    <property type="evidence" value="ECO:0007669"/>
    <property type="project" value="Ensembl"/>
</dbReference>
<dbReference type="GO" id="GO:0005886">
    <property type="term" value="C:plasma membrane"/>
    <property type="evidence" value="ECO:0000318"/>
    <property type="project" value="GO_Central"/>
</dbReference>
<evidence type="ECO:0000313" key="15">
    <source>
        <dbReference type="Ensembl" id="ENSGALP00010036820.1"/>
    </source>
</evidence>
<evidence type="ECO:0000256" key="2">
    <source>
        <dbReference type="ARBA" id="ARBA00004254"/>
    </source>
</evidence>
<dbReference type="PANTHER" id="PTHR10024">
    <property type="entry name" value="SYNAPTOTAGMIN"/>
    <property type="match status" value="1"/>
</dbReference>
<dbReference type="GO" id="GO:0016192">
    <property type="term" value="P:vesicle-mediated transport"/>
    <property type="evidence" value="ECO:0000318"/>
    <property type="project" value="GO_Central"/>
</dbReference>
<evidence type="ECO:0000313" key="16">
    <source>
        <dbReference type="Proteomes" id="UP000000539"/>
    </source>
</evidence>
<feature type="compositionally biased region" description="Polar residues" evidence="12">
    <location>
        <begin position="1"/>
        <end position="12"/>
    </location>
</feature>
<reference evidence="15" key="3">
    <citation type="submission" date="2025-09" db="UniProtKB">
        <authorList>
            <consortium name="Ensembl"/>
        </authorList>
    </citation>
    <scope>IDENTIFICATION</scope>
    <source>
        <strain evidence="15">broiler</strain>
    </source>
</reference>
<dbReference type="GO" id="GO:0000149">
    <property type="term" value="F:SNARE binding"/>
    <property type="evidence" value="ECO:0000318"/>
    <property type="project" value="GO_Central"/>
</dbReference>
<dbReference type="Proteomes" id="UP000000539">
    <property type="component" value="Chromosome 5"/>
</dbReference>
<dbReference type="GO" id="GO:0061891">
    <property type="term" value="F:calcium ion sensor activity"/>
    <property type="evidence" value="ECO:0000318"/>
    <property type="project" value="GO_Central"/>
</dbReference>
<feature type="region of interest" description="Disordered" evidence="12">
    <location>
        <begin position="1"/>
        <end position="20"/>
    </location>
</feature>
<dbReference type="PANTHER" id="PTHR10024:SF249">
    <property type="entry name" value="SYNAPTOTAGMIN-8"/>
    <property type="match status" value="1"/>
</dbReference>
<dbReference type="AlphaFoldDB" id="A0A8V1A2U0"/>
<evidence type="ECO:0000256" key="6">
    <source>
        <dbReference type="ARBA" id="ARBA00022737"/>
    </source>
</evidence>
<dbReference type="GO" id="GO:0030672">
    <property type="term" value="C:synaptic vesicle membrane"/>
    <property type="evidence" value="ECO:0000318"/>
    <property type="project" value="GO_Central"/>
</dbReference>
<name>A0A8V1A2U0_CHICK</name>
<dbReference type="GO" id="GO:0099502">
    <property type="term" value="P:calcium-dependent activation of synaptic vesicle fusion"/>
    <property type="evidence" value="ECO:0000318"/>
    <property type="project" value="GO_Central"/>
</dbReference>
<organism evidence="15 16">
    <name type="scientific">Gallus gallus</name>
    <name type="common">Chicken</name>
    <dbReference type="NCBI Taxonomy" id="9031"/>
    <lineage>
        <taxon>Eukaryota</taxon>
        <taxon>Metazoa</taxon>
        <taxon>Chordata</taxon>
        <taxon>Craniata</taxon>
        <taxon>Vertebrata</taxon>
        <taxon>Euteleostomi</taxon>
        <taxon>Archelosauria</taxon>
        <taxon>Archosauria</taxon>
        <taxon>Dinosauria</taxon>
        <taxon>Saurischia</taxon>
        <taxon>Theropoda</taxon>
        <taxon>Coelurosauria</taxon>
        <taxon>Aves</taxon>
        <taxon>Neognathae</taxon>
        <taxon>Galloanserae</taxon>
        <taxon>Galliformes</taxon>
        <taxon>Phasianidae</taxon>
        <taxon>Phasianinae</taxon>
        <taxon>Gallus</taxon>
    </lineage>
</organism>
<keyword evidence="10 13" id="KW-0472">Membrane</keyword>
<keyword evidence="7" id="KW-0106">Calcium</keyword>
<dbReference type="SMART" id="SM00239">
    <property type="entry name" value="C2"/>
    <property type="match status" value="2"/>
</dbReference>
<dbReference type="Pfam" id="PF00168">
    <property type="entry name" value="C2"/>
    <property type="match status" value="2"/>
</dbReference>
<keyword evidence="9" id="KW-0770">Synapse</keyword>
<evidence type="ECO:0000256" key="3">
    <source>
        <dbReference type="ARBA" id="ARBA00006996"/>
    </source>
</evidence>
<proteinExistence type="inferred from homology"/>
<accession>A0A8V1A2U0</accession>
<dbReference type="Gene3D" id="2.60.40.150">
    <property type="entry name" value="C2 domain"/>
    <property type="match status" value="2"/>
</dbReference>
<protein>
    <submittedName>
        <fullName evidence="15">Synaptotagmin 8</fullName>
    </submittedName>
</protein>
<feature type="domain" description="C2" evidence="14">
    <location>
        <begin position="273"/>
        <end position="406"/>
    </location>
</feature>
<keyword evidence="8 13" id="KW-1133">Transmembrane helix</keyword>
<dbReference type="InterPro" id="IPR001565">
    <property type="entry name" value="Synaptotagmin"/>
</dbReference>
<dbReference type="CDD" id="cd08385">
    <property type="entry name" value="C2A_Synaptotagmin-1-5-6-9-10"/>
    <property type="match status" value="1"/>
</dbReference>
<dbReference type="PROSITE" id="PS50004">
    <property type="entry name" value="C2"/>
    <property type="match status" value="2"/>
</dbReference>
<keyword evidence="5" id="KW-0479">Metal-binding</keyword>
<dbReference type="GeneTree" id="ENSGT00940000160892"/>
<reference evidence="15" key="1">
    <citation type="submission" date="2020-11" db="EMBL/GenBank/DDBJ databases">
        <title>Gallus gallus (Chicken) genome, bGalGal1, GRCg7b, maternal haplotype autosomes + Z &amp; W.</title>
        <authorList>
            <person name="Warren W."/>
            <person name="Formenti G."/>
            <person name="Fedrigo O."/>
            <person name="Haase B."/>
            <person name="Mountcastle J."/>
            <person name="Balacco J."/>
            <person name="Tracey A."/>
            <person name="Schneider V."/>
            <person name="Okimoto R."/>
            <person name="Cheng H."/>
            <person name="Hawken R."/>
            <person name="Howe K."/>
            <person name="Jarvis E.D."/>
        </authorList>
    </citation>
    <scope>NUCLEOTIDE SEQUENCE [LARGE SCALE GENOMIC DNA]</scope>
    <source>
        <strain evidence="15">Broiler</strain>
    </source>
</reference>
<dbReference type="FunFam" id="2.60.40.150:FF:000007">
    <property type="entry name" value="Synaptotagmin 1"/>
    <property type="match status" value="1"/>
</dbReference>
<dbReference type="GO" id="GO:0070382">
    <property type="term" value="C:exocytic vesicle"/>
    <property type="evidence" value="ECO:0000318"/>
    <property type="project" value="GO_Central"/>
</dbReference>
<evidence type="ECO:0000256" key="5">
    <source>
        <dbReference type="ARBA" id="ARBA00022723"/>
    </source>
</evidence>
<dbReference type="GO" id="GO:2000300">
    <property type="term" value="P:regulation of synaptic vesicle exocytosis"/>
    <property type="evidence" value="ECO:0000318"/>
    <property type="project" value="GO_Central"/>
</dbReference>
<dbReference type="GO" id="GO:0017158">
    <property type="term" value="P:regulation of calcium ion-dependent exocytosis"/>
    <property type="evidence" value="ECO:0000318"/>
    <property type="project" value="GO_Central"/>
</dbReference>
<feature type="domain" description="C2" evidence="14">
    <location>
        <begin position="140"/>
        <end position="261"/>
    </location>
</feature>
<dbReference type="SUPFAM" id="SSF49562">
    <property type="entry name" value="C2 domain (Calcium/lipid-binding domain, CaLB)"/>
    <property type="match status" value="2"/>
</dbReference>
<comment type="cofactor">
    <cofactor evidence="1">
        <name>Ca(2+)</name>
        <dbReference type="ChEBI" id="CHEBI:29108"/>
    </cofactor>
</comment>